<proteinExistence type="predicted"/>
<evidence type="ECO:0000313" key="1">
    <source>
        <dbReference type="EMBL" id="MFD0883699.1"/>
    </source>
</evidence>
<keyword evidence="2" id="KW-1185">Reference proteome</keyword>
<dbReference type="Proteomes" id="UP001597024">
    <property type="component" value="Unassembled WGS sequence"/>
</dbReference>
<accession>A0ABW3DIX1</accession>
<dbReference type="EMBL" id="JBHTHX010000064">
    <property type="protein sequence ID" value="MFD0883699.1"/>
    <property type="molecule type" value="Genomic_DNA"/>
</dbReference>
<comment type="caution">
    <text evidence="1">The sequence shown here is derived from an EMBL/GenBank/DDBJ whole genome shotgun (WGS) entry which is preliminary data.</text>
</comment>
<name>A0ABW3DIX1_9ACTN</name>
<evidence type="ECO:0000313" key="2">
    <source>
        <dbReference type="Proteomes" id="UP001597024"/>
    </source>
</evidence>
<gene>
    <name evidence="1" type="ORF">ACFQ08_03900</name>
</gene>
<reference evidence="2" key="1">
    <citation type="journal article" date="2019" name="Int. J. Syst. Evol. Microbiol.">
        <title>The Global Catalogue of Microorganisms (GCM) 10K type strain sequencing project: providing services to taxonomists for standard genome sequencing and annotation.</title>
        <authorList>
            <consortium name="The Broad Institute Genomics Platform"/>
            <consortium name="The Broad Institute Genome Sequencing Center for Infectious Disease"/>
            <person name="Wu L."/>
            <person name="Ma J."/>
        </authorList>
    </citation>
    <scope>NUCLEOTIDE SEQUENCE [LARGE SCALE GENOMIC DNA]</scope>
    <source>
        <strain evidence="2">CCUG 62974</strain>
    </source>
</reference>
<protein>
    <submittedName>
        <fullName evidence="1">Uncharacterized protein</fullName>
    </submittedName>
</protein>
<organism evidence="1 2">
    <name type="scientific">Streptosporangium algeriense</name>
    <dbReference type="NCBI Taxonomy" id="1682748"/>
    <lineage>
        <taxon>Bacteria</taxon>
        <taxon>Bacillati</taxon>
        <taxon>Actinomycetota</taxon>
        <taxon>Actinomycetes</taxon>
        <taxon>Streptosporangiales</taxon>
        <taxon>Streptosporangiaceae</taxon>
        <taxon>Streptosporangium</taxon>
    </lineage>
</organism>
<sequence length="99" mass="10687">MIPLPASRTVLGEYAAYQLAHIGHRMTGRAEAVALVTPYDYAHRPTYLSFRHDPGQPWQALAGERATLADAIHAAGWETRVVGMSSAELAALLEMAEAA</sequence>